<dbReference type="Proteomes" id="UP000441354">
    <property type="component" value="Unassembled WGS sequence"/>
</dbReference>
<dbReference type="GO" id="GO:0005886">
    <property type="term" value="C:plasma membrane"/>
    <property type="evidence" value="ECO:0007669"/>
    <property type="project" value="UniProtKB-SubCell"/>
</dbReference>
<dbReference type="InterPro" id="IPR024449">
    <property type="entry name" value="Anti-sigma_RsgI_N"/>
</dbReference>
<sequence>MKKGVIIDIDLDSITLLTPDGDFVKTSNKGQSYLIGEEMEFTSPETLRKGRFSLRSSFTALNRGAILLVTLLIAIITSIAIPFIHDTKTYSYVSIDTESSLEMKLNSENNVIDMVPFNQAGAAVMDNLKEWKNTHIKDVAAMVIAEMNEQGYLETNEPLVIAAVINNEKDNESYDQLQSELLAVKSEIAEAEEVDMKVIYGTLTERKLAVENGTTVGLYKSSSQDEQEN</sequence>
<accession>A0A7V7RPL2</accession>
<dbReference type="Pfam" id="PF23750">
    <property type="entry name" value="RsgI_M"/>
    <property type="match status" value="1"/>
</dbReference>
<keyword evidence="2" id="KW-1003">Cell membrane</keyword>
<evidence type="ECO:0000256" key="3">
    <source>
        <dbReference type="ARBA" id="ARBA00022692"/>
    </source>
</evidence>
<dbReference type="EMBL" id="WBOT01000001">
    <property type="protein sequence ID" value="KAB2335194.1"/>
    <property type="molecule type" value="Genomic_DNA"/>
</dbReference>
<dbReference type="AlphaFoldDB" id="A0A7V7RPL2"/>
<proteinExistence type="predicted"/>
<evidence type="ECO:0000256" key="7">
    <source>
        <dbReference type="SAM" id="Phobius"/>
    </source>
</evidence>
<keyword evidence="3 7" id="KW-0812">Transmembrane</keyword>
<reference evidence="9 10" key="1">
    <citation type="journal article" date="2014" name="Arch. Microbiol.">
        <title>Bacillus mesophilum sp. nov., strain IITR-54T, a novel 4-chlorobiphenyl dechlorinating bacterium.</title>
        <authorList>
            <person name="Manickam N."/>
            <person name="Singh N.K."/>
            <person name="Bajaj A."/>
            <person name="Kumar R.M."/>
            <person name="Kaur G."/>
            <person name="Kaur N."/>
            <person name="Bala M."/>
            <person name="Kumar A."/>
            <person name="Mayilraj S."/>
        </authorList>
    </citation>
    <scope>NUCLEOTIDE SEQUENCE [LARGE SCALE GENOMIC DNA]</scope>
    <source>
        <strain evidence="9 10">IITR-54</strain>
    </source>
</reference>
<dbReference type="OrthoDB" id="9800626at2"/>
<evidence type="ECO:0000256" key="1">
    <source>
        <dbReference type="ARBA" id="ARBA00004162"/>
    </source>
</evidence>
<feature type="transmembrane region" description="Helical" evidence="7">
    <location>
        <begin position="65"/>
        <end position="84"/>
    </location>
</feature>
<dbReference type="PROSITE" id="PS51849">
    <property type="entry name" value="RSGI_N"/>
    <property type="match status" value="1"/>
</dbReference>
<keyword evidence="5 7" id="KW-0472">Membrane</keyword>
<evidence type="ECO:0000256" key="2">
    <source>
        <dbReference type="ARBA" id="ARBA00022475"/>
    </source>
</evidence>
<evidence type="ECO:0000313" key="10">
    <source>
        <dbReference type="Proteomes" id="UP000441354"/>
    </source>
</evidence>
<dbReference type="InterPro" id="IPR055431">
    <property type="entry name" value="RsgI_M"/>
</dbReference>
<keyword evidence="10" id="KW-1185">Reference proteome</keyword>
<feature type="coiled-coil region" evidence="6">
    <location>
        <begin position="167"/>
        <end position="194"/>
    </location>
</feature>
<evidence type="ECO:0000313" key="9">
    <source>
        <dbReference type="EMBL" id="KAB2335194.1"/>
    </source>
</evidence>
<protein>
    <submittedName>
        <fullName evidence="9">Anti-sigma factor domain-containing protein</fullName>
    </submittedName>
</protein>
<organism evidence="9 10">
    <name type="scientific">Bacillus mesophilum</name>
    <dbReference type="NCBI Taxonomy" id="1071718"/>
    <lineage>
        <taxon>Bacteria</taxon>
        <taxon>Bacillati</taxon>
        <taxon>Bacillota</taxon>
        <taxon>Bacilli</taxon>
        <taxon>Bacillales</taxon>
        <taxon>Bacillaceae</taxon>
        <taxon>Bacillus</taxon>
    </lineage>
</organism>
<comment type="subcellular location">
    <subcellularLocation>
        <location evidence="1">Cell membrane</location>
        <topology evidence="1">Single-pass membrane protein</topology>
    </subcellularLocation>
</comment>
<dbReference type="Pfam" id="PF12791">
    <property type="entry name" value="RsgI_N"/>
    <property type="match status" value="1"/>
</dbReference>
<evidence type="ECO:0000256" key="5">
    <source>
        <dbReference type="ARBA" id="ARBA00023136"/>
    </source>
</evidence>
<dbReference type="RefSeq" id="WP_151571875.1">
    <property type="nucleotide sequence ID" value="NZ_WBOT01000001.1"/>
</dbReference>
<keyword evidence="4 7" id="KW-1133">Transmembrane helix</keyword>
<keyword evidence="6" id="KW-0175">Coiled coil</keyword>
<evidence type="ECO:0000256" key="6">
    <source>
        <dbReference type="SAM" id="Coils"/>
    </source>
</evidence>
<gene>
    <name evidence="9" type="ORF">F7732_01080</name>
</gene>
<comment type="caution">
    <text evidence="9">The sequence shown here is derived from an EMBL/GenBank/DDBJ whole genome shotgun (WGS) entry which is preliminary data.</text>
</comment>
<evidence type="ECO:0000259" key="8">
    <source>
        <dbReference type="PROSITE" id="PS51849"/>
    </source>
</evidence>
<feature type="domain" description="RsgI N-terminal anti-sigma" evidence="8">
    <location>
        <begin position="2"/>
        <end position="50"/>
    </location>
</feature>
<evidence type="ECO:0000256" key="4">
    <source>
        <dbReference type="ARBA" id="ARBA00022989"/>
    </source>
</evidence>
<name>A0A7V7RPL2_9BACI</name>